<comment type="caution">
    <text evidence="4">The sequence shown here is derived from an EMBL/GenBank/DDBJ whole genome shotgun (WGS) entry which is preliminary data.</text>
</comment>
<reference evidence="4 5" key="1">
    <citation type="submission" date="2019-03" db="EMBL/GenBank/DDBJ databases">
        <title>Single cell metagenomics reveals metabolic interactions within the superorganism composed of flagellate Streblomastix strix and complex community of Bacteroidetes bacteria on its surface.</title>
        <authorList>
            <person name="Treitli S.C."/>
            <person name="Kolisko M."/>
            <person name="Husnik F."/>
            <person name="Keeling P."/>
            <person name="Hampl V."/>
        </authorList>
    </citation>
    <scope>NUCLEOTIDE SEQUENCE [LARGE SCALE GENOMIC DNA]</scope>
    <source>
        <strain evidence="4">ST1C</strain>
    </source>
</reference>
<organism evidence="4 5">
    <name type="scientific">Streblomastix strix</name>
    <dbReference type="NCBI Taxonomy" id="222440"/>
    <lineage>
        <taxon>Eukaryota</taxon>
        <taxon>Metamonada</taxon>
        <taxon>Preaxostyla</taxon>
        <taxon>Oxymonadida</taxon>
        <taxon>Streblomastigidae</taxon>
        <taxon>Streblomastix</taxon>
    </lineage>
</organism>
<keyword evidence="2" id="KW-0342">GTP-binding</keyword>
<proteinExistence type="predicted"/>
<dbReference type="Proteomes" id="UP000324800">
    <property type="component" value="Unassembled WGS sequence"/>
</dbReference>
<dbReference type="GO" id="GO:0005525">
    <property type="term" value="F:GTP binding"/>
    <property type="evidence" value="ECO:0007669"/>
    <property type="project" value="UniProtKB-KW"/>
</dbReference>
<protein>
    <submittedName>
        <fullName evidence="4">Putative elongation factor Tu GTP binding domain protein</fullName>
    </submittedName>
</protein>
<dbReference type="PRINTS" id="PR00315">
    <property type="entry name" value="ELONGATNFCT"/>
</dbReference>
<feature type="domain" description="Tr-type G" evidence="3">
    <location>
        <begin position="1"/>
        <end position="147"/>
    </location>
</feature>
<evidence type="ECO:0000313" key="5">
    <source>
        <dbReference type="Proteomes" id="UP000324800"/>
    </source>
</evidence>
<keyword evidence="1" id="KW-0547">Nucleotide-binding</keyword>
<dbReference type="InterPro" id="IPR027417">
    <property type="entry name" value="P-loop_NTPase"/>
</dbReference>
<gene>
    <name evidence="4" type="ORF">EZS28_028867</name>
</gene>
<dbReference type="PROSITE" id="PS51722">
    <property type="entry name" value="G_TR_2"/>
    <property type="match status" value="1"/>
</dbReference>
<sequence length="147" mass="16534">MDQLEYEQKLGMTCECGFAVYETETKIINMIDVPGHQFLTAKAIEGASQAEIAVLVVSARKGEFEVSFQRDGQIREHIIIARTIGVQTLIVAVNKMDEDGKIQIAIGFQFLDSMEIIQLRNNRATTQIGTKVLLYLALQKIFILQKE</sequence>
<dbReference type="Gene3D" id="3.40.50.300">
    <property type="entry name" value="P-loop containing nucleotide triphosphate hydrolases"/>
    <property type="match status" value="1"/>
</dbReference>
<evidence type="ECO:0000256" key="2">
    <source>
        <dbReference type="ARBA" id="ARBA00023134"/>
    </source>
</evidence>
<dbReference type="EMBL" id="SNRW01011112">
    <property type="protein sequence ID" value="KAA6375606.1"/>
    <property type="molecule type" value="Genomic_DNA"/>
</dbReference>
<name>A0A5J4UY04_9EUKA</name>
<accession>A0A5J4UY04</accession>
<dbReference type="AlphaFoldDB" id="A0A5J4UY04"/>
<dbReference type="OrthoDB" id="2067at2759"/>
<dbReference type="SUPFAM" id="SSF52540">
    <property type="entry name" value="P-loop containing nucleoside triphosphate hydrolases"/>
    <property type="match status" value="1"/>
</dbReference>
<evidence type="ECO:0000259" key="3">
    <source>
        <dbReference type="PROSITE" id="PS51722"/>
    </source>
</evidence>
<dbReference type="PANTHER" id="PTHR23115">
    <property type="entry name" value="TRANSLATION FACTOR"/>
    <property type="match status" value="1"/>
</dbReference>
<dbReference type="InterPro" id="IPR000795">
    <property type="entry name" value="T_Tr_GTP-bd_dom"/>
</dbReference>
<evidence type="ECO:0000313" key="4">
    <source>
        <dbReference type="EMBL" id="KAA6375606.1"/>
    </source>
</evidence>
<dbReference type="InterPro" id="IPR050100">
    <property type="entry name" value="TRAFAC_GTPase_members"/>
</dbReference>
<dbReference type="GO" id="GO:0003746">
    <property type="term" value="F:translation elongation factor activity"/>
    <property type="evidence" value="ECO:0007669"/>
    <property type="project" value="UniProtKB-KW"/>
</dbReference>
<keyword evidence="4" id="KW-0648">Protein biosynthesis</keyword>
<evidence type="ECO:0000256" key="1">
    <source>
        <dbReference type="ARBA" id="ARBA00022741"/>
    </source>
</evidence>
<dbReference type="GO" id="GO:0003924">
    <property type="term" value="F:GTPase activity"/>
    <property type="evidence" value="ECO:0007669"/>
    <property type="project" value="InterPro"/>
</dbReference>
<keyword evidence="4" id="KW-0251">Elongation factor</keyword>
<dbReference type="Pfam" id="PF00009">
    <property type="entry name" value="GTP_EFTU"/>
    <property type="match status" value="1"/>
</dbReference>